<feature type="compositionally biased region" description="Basic and acidic residues" evidence="1">
    <location>
        <begin position="216"/>
        <end position="238"/>
    </location>
</feature>
<dbReference type="Proteomes" id="UP000265120">
    <property type="component" value="Chromosome 12"/>
</dbReference>
<accession>A0A3P8UHX3</accession>
<dbReference type="InParanoid" id="A0A3P8UHX3"/>
<evidence type="ECO:0000256" key="1">
    <source>
        <dbReference type="SAM" id="MobiDB-lite"/>
    </source>
</evidence>
<protein>
    <submittedName>
        <fullName evidence="2">Si:ch211-250c4.4</fullName>
    </submittedName>
</protein>
<dbReference type="AlphaFoldDB" id="A0A3P8UHX3"/>
<dbReference type="OMA" id="EYMEECC"/>
<feature type="region of interest" description="Disordered" evidence="1">
    <location>
        <begin position="197"/>
        <end position="272"/>
    </location>
</feature>
<organism evidence="2 3">
    <name type="scientific">Cynoglossus semilaevis</name>
    <name type="common">Tongue sole</name>
    <dbReference type="NCBI Taxonomy" id="244447"/>
    <lineage>
        <taxon>Eukaryota</taxon>
        <taxon>Metazoa</taxon>
        <taxon>Chordata</taxon>
        <taxon>Craniata</taxon>
        <taxon>Vertebrata</taxon>
        <taxon>Euteleostomi</taxon>
        <taxon>Actinopterygii</taxon>
        <taxon>Neopterygii</taxon>
        <taxon>Teleostei</taxon>
        <taxon>Neoteleostei</taxon>
        <taxon>Acanthomorphata</taxon>
        <taxon>Carangaria</taxon>
        <taxon>Pleuronectiformes</taxon>
        <taxon>Pleuronectoidei</taxon>
        <taxon>Cynoglossidae</taxon>
        <taxon>Cynoglossinae</taxon>
        <taxon>Cynoglossus</taxon>
    </lineage>
</organism>
<reference evidence="2 3" key="1">
    <citation type="journal article" date="2014" name="Nat. Genet.">
        <title>Whole-genome sequence of a flatfish provides insights into ZW sex chromosome evolution and adaptation to a benthic lifestyle.</title>
        <authorList>
            <person name="Chen S."/>
            <person name="Zhang G."/>
            <person name="Shao C."/>
            <person name="Huang Q."/>
            <person name="Liu G."/>
            <person name="Zhang P."/>
            <person name="Song W."/>
            <person name="An N."/>
            <person name="Chalopin D."/>
            <person name="Volff J.N."/>
            <person name="Hong Y."/>
            <person name="Li Q."/>
            <person name="Sha Z."/>
            <person name="Zhou H."/>
            <person name="Xie M."/>
            <person name="Yu Q."/>
            <person name="Liu Y."/>
            <person name="Xiang H."/>
            <person name="Wang N."/>
            <person name="Wu K."/>
            <person name="Yang C."/>
            <person name="Zhou Q."/>
            <person name="Liao X."/>
            <person name="Yang L."/>
            <person name="Hu Q."/>
            <person name="Zhang J."/>
            <person name="Meng L."/>
            <person name="Jin L."/>
            <person name="Tian Y."/>
            <person name="Lian J."/>
            <person name="Yang J."/>
            <person name="Miao G."/>
            <person name="Liu S."/>
            <person name="Liang Z."/>
            <person name="Yan F."/>
            <person name="Li Y."/>
            <person name="Sun B."/>
            <person name="Zhang H."/>
            <person name="Zhang J."/>
            <person name="Zhu Y."/>
            <person name="Du M."/>
            <person name="Zhao Y."/>
            <person name="Schartl M."/>
            <person name="Tang Q."/>
            <person name="Wang J."/>
        </authorList>
    </citation>
    <scope>NUCLEOTIDE SEQUENCE</scope>
</reference>
<sequence>MSTKKKKSGLVISWHRSISILAPWRKKGDRDAVLETEVVLTKLKFFSSFQDKVLASSDCAADNQTVSTSEQDGSDLTMVHETDSHLNDNSVPPQTGTDFLPVVFSNSHLPRLYKFESEDSGVDLPSGANSPSTPMGSEQSFVVHSRESSCHSCNLNSDTTVLPEELVKQAQDCETQDPKHPQDNISVHSVEFCSSPELHMDKDGEGEQHGPSGNTPEEHKEVSEQVEETRVSPEKTCPEENSVEKQSLSETKADVNGSEPESRRRRRSSTSEGLEEYMEECCRLSQPLGSGLGYLGHICQLLEKIGQLQETNLKLQRQICGLQKDSRTTKAKEDFFHQHCSCGAASLIFQPALKRQSRNDFLSLSGTMSDLSTIPEVTQHPEALWRRSLNRRSYTEGEVRFLGDSTEGLSQLPQRRRQLQLHLGSGQRPGEEVKGQEPEQTGTGLSITEDVLSTALQQELHDCFGPPENGLPL</sequence>
<feature type="region of interest" description="Disordered" evidence="1">
    <location>
        <begin position="423"/>
        <end position="446"/>
    </location>
</feature>
<feature type="region of interest" description="Disordered" evidence="1">
    <location>
        <begin position="118"/>
        <end position="143"/>
    </location>
</feature>
<dbReference type="Ensembl" id="ENSCSET00000002867.1">
    <property type="protein sequence ID" value="ENSCSEP00000002823.1"/>
    <property type="gene ID" value="ENSCSEG00000001864.1"/>
</dbReference>
<keyword evidence="3" id="KW-1185">Reference proteome</keyword>
<evidence type="ECO:0000313" key="2">
    <source>
        <dbReference type="Ensembl" id="ENSCSEP00000002823.1"/>
    </source>
</evidence>
<reference evidence="2" key="2">
    <citation type="submission" date="2025-08" db="UniProtKB">
        <authorList>
            <consortium name="Ensembl"/>
        </authorList>
    </citation>
    <scope>IDENTIFICATION</scope>
</reference>
<dbReference type="GeneTree" id="ENSGT00530000068411"/>
<name>A0A3P8UHX3_CYNSE</name>
<evidence type="ECO:0000313" key="3">
    <source>
        <dbReference type="Proteomes" id="UP000265120"/>
    </source>
</evidence>
<feature type="compositionally biased region" description="Basic and acidic residues" evidence="1">
    <location>
        <begin position="198"/>
        <end position="208"/>
    </location>
</feature>
<proteinExistence type="predicted"/>
<feature type="compositionally biased region" description="Polar residues" evidence="1">
    <location>
        <begin position="127"/>
        <end position="142"/>
    </location>
</feature>
<reference evidence="2" key="3">
    <citation type="submission" date="2025-09" db="UniProtKB">
        <authorList>
            <consortium name="Ensembl"/>
        </authorList>
    </citation>
    <scope>IDENTIFICATION</scope>
</reference>